<protein>
    <submittedName>
        <fullName evidence="1">Uncharacterized protein</fullName>
    </submittedName>
</protein>
<dbReference type="InParanoid" id="A0A2P5FKE5"/>
<dbReference type="EMBL" id="JXTC01000025">
    <property type="protein sequence ID" value="PON98268.1"/>
    <property type="molecule type" value="Genomic_DNA"/>
</dbReference>
<gene>
    <name evidence="1" type="ORF">TorRG33x02_058430</name>
</gene>
<reference evidence="2" key="1">
    <citation type="submission" date="2016-06" db="EMBL/GenBank/DDBJ databases">
        <title>Parallel loss of symbiosis genes in relatives of nitrogen-fixing non-legume Parasponia.</title>
        <authorList>
            <person name="Van Velzen R."/>
            <person name="Holmer R."/>
            <person name="Bu F."/>
            <person name="Rutten L."/>
            <person name="Van Zeijl A."/>
            <person name="Liu W."/>
            <person name="Santuari L."/>
            <person name="Cao Q."/>
            <person name="Sharma T."/>
            <person name="Shen D."/>
            <person name="Roswanjaya Y."/>
            <person name="Wardhani T."/>
            <person name="Kalhor M.S."/>
            <person name="Jansen J."/>
            <person name="Van den Hoogen J."/>
            <person name="Gungor B."/>
            <person name="Hartog M."/>
            <person name="Hontelez J."/>
            <person name="Verver J."/>
            <person name="Yang W.-C."/>
            <person name="Schijlen E."/>
            <person name="Repin R."/>
            <person name="Schilthuizen M."/>
            <person name="Schranz E."/>
            <person name="Heidstra R."/>
            <person name="Miyata K."/>
            <person name="Fedorova E."/>
            <person name="Kohlen W."/>
            <person name="Bisseling T."/>
            <person name="Smit S."/>
            <person name="Geurts R."/>
        </authorList>
    </citation>
    <scope>NUCLEOTIDE SEQUENCE [LARGE SCALE GENOMIC DNA]</scope>
    <source>
        <strain evidence="2">cv. RG33-2</strain>
    </source>
</reference>
<dbReference type="Proteomes" id="UP000237000">
    <property type="component" value="Unassembled WGS sequence"/>
</dbReference>
<accession>A0A2P5FKE5</accession>
<organism evidence="1 2">
    <name type="scientific">Trema orientale</name>
    <name type="common">Charcoal tree</name>
    <name type="synonym">Celtis orientalis</name>
    <dbReference type="NCBI Taxonomy" id="63057"/>
    <lineage>
        <taxon>Eukaryota</taxon>
        <taxon>Viridiplantae</taxon>
        <taxon>Streptophyta</taxon>
        <taxon>Embryophyta</taxon>
        <taxon>Tracheophyta</taxon>
        <taxon>Spermatophyta</taxon>
        <taxon>Magnoliopsida</taxon>
        <taxon>eudicotyledons</taxon>
        <taxon>Gunneridae</taxon>
        <taxon>Pentapetalae</taxon>
        <taxon>rosids</taxon>
        <taxon>fabids</taxon>
        <taxon>Rosales</taxon>
        <taxon>Cannabaceae</taxon>
        <taxon>Trema</taxon>
    </lineage>
</organism>
<evidence type="ECO:0000313" key="1">
    <source>
        <dbReference type="EMBL" id="PON98268.1"/>
    </source>
</evidence>
<evidence type="ECO:0000313" key="2">
    <source>
        <dbReference type="Proteomes" id="UP000237000"/>
    </source>
</evidence>
<dbReference type="OrthoDB" id="10291522at2759"/>
<dbReference type="AlphaFoldDB" id="A0A2P5FKE5"/>
<sequence length="181" mass="20742">MSVVSSHSFMPSSAVEGIESILRTSRLKSLNTIVRSKFFCPRPTLSKFTISISLRVKATELRLPPKIIDPIHKALKVHVDFVLPIPLPLLLFNLIRVIGRSLSTTQSLNYIHNLAIELDILGFLVPHHYVVVQMKVKESDHLILGWLKKCMLNIRKHYIHPLILPSRRITKPIHMSFKCTR</sequence>
<comment type="caution">
    <text evidence="1">The sequence shown here is derived from an EMBL/GenBank/DDBJ whole genome shotgun (WGS) entry which is preliminary data.</text>
</comment>
<proteinExistence type="predicted"/>
<keyword evidence="2" id="KW-1185">Reference proteome</keyword>
<name>A0A2P5FKE5_TREOI</name>